<keyword evidence="2" id="KW-1185">Reference proteome</keyword>
<accession>A0ABN0VR74</accession>
<proteinExistence type="predicted"/>
<organism evidence="1 2">
    <name type="scientific">Bacillus carboniphilus</name>
    <dbReference type="NCBI Taxonomy" id="86663"/>
    <lineage>
        <taxon>Bacteria</taxon>
        <taxon>Bacillati</taxon>
        <taxon>Bacillota</taxon>
        <taxon>Bacilli</taxon>
        <taxon>Bacillales</taxon>
        <taxon>Bacillaceae</taxon>
        <taxon>Bacillus</taxon>
    </lineage>
</organism>
<dbReference type="EMBL" id="BAAADJ010000003">
    <property type="protein sequence ID" value="GAA0315223.1"/>
    <property type="molecule type" value="Genomic_DNA"/>
</dbReference>
<protein>
    <submittedName>
        <fullName evidence="1">Uncharacterized protein</fullName>
    </submittedName>
</protein>
<gene>
    <name evidence="1" type="ORF">GCM10008967_02180</name>
</gene>
<name>A0ABN0VR74_9BACI</name>
<dbReference type="Proteomes" id="UP001500782">
    <property type="component" value="Unassembled WGS sequence"/>
</dbReference>
<reference evidence="1 2" key="1">
    <citation type="journal article" date="2019" name="Int. J. Syst. Evol. Microbiol.">
        <title>The Global Catalogue of Microorganisms (GCM) 10K type strain sequencing project: providing services to taxonomists for standard genome sequencing and annotation.</title>
        <authorList>
            <consortium name="The Broad Institute Genomics Platform"/>
            <consortium name="The Broad Institute Genome Sequencing Center for Infectious Disease"/>
            <person name="Wu L."/>
            <person name="Ma J."/>
        </authorList>
    </citation>
    <scope>NUCLEOTIDE SEQUENCE [LARGE SCALE GENOMIC DNA]</scope>
    <source>
        <strain evidence="1 2">JCM 9731</strain>
    </source>
</reference>
<dbReference type="RefSeq" id="WP_343795573.1">
    <property type="nucleotide sequence ID" value="NZ_BAAADJ010000003.1"/>
</dbReference>
<sequence>MSKENEKTITKEMLSEYYRLHLSKKEIEAQMNTLKKLFHEYFDEKIGVNEKGEITILGYKLQRQIRSVEQFDETTTVERLEKLNMEDLIQTVKRPDEEKIYSAISLGFLKREDLEDCILSKHSGAISVKAVGGK</sequence>
<comment type="caution">
    <text evidence="1">The sequence shown here is derived from an EMBL/GenBank/DDBJ whole genome shotgun (WGS) entry which is preliminary data.</text>
</comment>
<evidence type="ECO:0000313" key="1">
    <source>
        <dbReference type="EMBL" id="GAA0315223.1"/>
    </source>
</evidence>
<evidence type="ECO:0000313" key="2">
    <source>
        <dbReference type="Proteomes" id="UP001500782"/>
    </source>
</evidence>